<dbReference type="InterPro" id="IPR002885">
    <property type="entry name" value="PPR_rpt"/>
</dbReference>
<dbReference type="Pfam" id="PF13812">
    <property type="entry name" value="PPR_3"/>
    <property type="match status" value="1"/>
</dbReference>
<sequence length="564" mass="63039">MPPLHPASTRYRPPPDMPQFERNKLLNARVQELEDELASAVASANEQAEFNLSRFSDFVESKEALANLSGSLSVAKEATVETYVSEIAISNDLQARLKLEKELKWKNYEAYHPEWLKYLTKVGTTIDKYGYSNHTKWRSAINNLLRHASRAFAQRNGHQQAVTGDFRRMCVAFNAYGRDELREEIEKLEDRAGDVEGMNDPTFQLLRLEFRMARDAYNRAASAKMYRNDRVVMENQKKQSIRDAATRHRSELGLGQNHQITMSATGSKRVDHRKLAKMEASEKTKEGLMLALRLPVTRDNENEMEGLYNTLLAHCATSGDWFGAVQAYEDYCKRGFVPNKFVYGCVISACKRADPPQVDRAVLVLDEMIASDVPVTVATYNAVLDCCRVGGSWRRGVQIFESMTTGGPTQAGVKPNTNTYSIMAKLGYEAKNDDPGEIYTALKYAGVPEYIAYSSAASNALKVDKTRGVKGGGRSLEEELDLLEFIEVPVVKRRDGDTAGAVARVQEQARDIEKAVDRILKVGGKGLLDGEDDRTVSTVTASVRYREEDVGAEVRTVESNKTVI</sequence>
<name>A0ABQ6N4U8_9STRA</name>
<evidence type="ECO:0000313" key="3">
    <source>
        <dbReference type="Proteomes" id="UP001165060"/>
    </source>
</evidence>
<evidence type="ECO:0008006" key="4">
    <source>
        <dbReference type="Google" id="ProtNLM"/>
    </source>
</evidence>
<dbReference type="NCBIfam" id="TIGR00756">
    <property type="entry name" value="PPR"/>
    <property type="match status" value="1"/>
</dbReference>
<dbReference type="PANTHER" id="PTHR47447">
    <property type="entry name" value="OS03G0856100 PROTEIN"/>
    <property type="match status" value="1"/>
</dbReference>
<dbReference type="Proteomes" id="UP001165060">
    <property type="component" value="Unassembled WGS sequence"/>
</dbReference>
<organism evidence="2 3">
    <name type="scientific">Tetraparma gracilis</name>
    <dbReference type="NCBI Taxonomy" id="2962635"/>
    <lineage>
        <taxon>Eukaryota</taxon>
        <taxon>Sar</taxon>
        <taxon>Stramenopiles</taxon>
        <taxon>Ochrophyta</taxon>
        <taxon>Bolidophyceae</taxon>
        <taxon>Parmales</taxon>
        <taxon>Triparmaceae</taxon>
        <taxon>Tetraparma</taxon>
    </lineage>
</organism>
<gene>
    <name evidence="2" type="ORF">TeGR_g11284</name>
</gene>
<comment type="caution">
    <text evidence="2">The sequence shown here is derived from an EMBL/GenBank/DDBJ whole genome shotgun (WGS) entry which is preliminary data.</text>
</comment>
<evidence type="ECO:0000256" key="1">
    <source>
        <dbReference type="ARBA" id="ARBA00022737"/>
    </source>
</evidence>
<reference evidence="2 3" key="1">
    <citation type="journal article" date="2023" name="Commun. Biol.">
        <title>Genome analysis of Parmales, the sister group of diatoms, reveals the evolutionary specialization of diatoms from phago-mixotrophs to photoautotrophs.</title>
        <authorList>
            <person name="Ban H."/>
            <person name="Sato S."/>
            <person name="Yoshikawa S."/>
            <person name="Yamada K."/>
            <person name="Nakamura Y."/>
            <person name="Ichinomiya M."/>
            <person name="Sato N."/>
            <person name="Blanc-Mathieu R."/>
            <person name="Endo H."/>
            <person name="Kuwata A."/>
            <person name="Ogata H."/>
        </authorList>
    </citation>
    <scope>NUCLEOTIDE SEQUENCE [LARGE SCALE GENOMIC DNA]</scope>
</reference>
<keyword evidence="3" id="KW-1185">Reference proteome</keyword>
<keyword evidence="1" id="KW-0677">Repeat</keyword>
<protein>
    <recommendedName>
        <fullName evidence="4">Pentatricopeptide repeat-containing protein</fullName>
    </recommendedName>
</protein>
<dbReference type="Gene3D" id="1.25.40.10">
    <property type="entry name" value="Tetratricopeptide repeat domain"/>
    <property type="match status" value="1"/>
</dbReference>
<accession>A0ABQ6N4U8</accession>
<dbReference type="EMBL" id="BRYB01002092">
    <property type="protein sequence ID" value="GMI39526.1"/>
    <property type="molecule type" value="Genomic_DNA"/>
</dbReference>
<proteinExistence type="predicted"/>
<dbReference type="PANTHER" id="PTHR47447:SF17">
    <property type="entry name" value="OS12G0638900 PROTEIN"/>
    <property type="match status" value="1"/>
</dbReference>
<evidence type="ECO:0000313" key="2">
    <source>
        <dbReference type="EMBL" id="GMI39526.1"/>
    </source>
</evidence>
<dbReference type="InterPro" id="IPR011990">
    <property type="entry name" value="TPR-like_helical_dom_sf"/>
</dbReference>